<protein>
    <submittedName>
        <fullName evidence="2">Uncharacterized protein</fullName>
    </submittedName>
</protein>
<name>A0AC35F095_9BILA</name>
<sequence length="134" mass="14248">IVRIGGSADTLLAANENGDLFAWGLNEYDQLQMVTDEIQVNYPRHLAFKLGSIVSVGATGSSCIISNSDGLAYTWGAQILGFGPEVSSIPRPMLLDPPLFGSVVNGDGNVSRVFLPELVRNVSLGPDHSLFVTT</sequence>
<proteinExistence type="predicted"/>
<accession>A0AC35F095</accession>
<evidence type="ECO:0000313" key="2">
    <source>
        <dbReference type="WBParaSite" id="PS1159_v2.g1235.t1"/>
    </source>
</evidence>
<dbReference type="WBParaSite" id="PS1159_v2.g1235.t1">
    <property type="protein sequence ID" value="PS1159_v2.g1235.t1"/>
    <property type="gene ID" value="PS1159_v2.g1235"/>
</dbReference>
<reference evidence="2" key="1">
    <citation type="submission" date="2022-11" db="UniProtKB">
        <authorList>
            <consortium name="WormBaseParasite"/>
        </authorList>
    </citation>
    <scope>IDENTIFICATION</scope>
</reference>
<dbReference type="Proteomes" id="UP000887580">
    <property type="component" value="Unplaced"/>
</dbReference>
<evidence type="ECO:0000313" key="1">
    <source>
        <dbReference type="Proteomes" id="UP000887580"/>
    </source>
</evidence>
<organism evidence="1 2">
    <name type="scientific">Panagrolaimus sp. PS1159</name>
    <dbReference type="NCBI Taxonomy" id="55785"/>
    <lineage>
        <taxon>Eukaryota</taxon>
        <taxon>Metazoa</taxon>
        <taxon>Ecdysozoa</taxon>
        <taxon>Nematoda</taxon>
        <taxon>Chromadorea</taxon>
        <taxon>Rhabditida</taxon>
        <taxon>Tylenchina</taxon>
        <taxon>Panagrolaimomorpha</taxon>
        <taxon>Panagrolaimoidea</taxon>
        <taxon>Panagrolaimidae</taxon>
        <taxon>Panagrolaimus</taxon>
    </lineage>
</organism>